<feature type="transmembrane region" description="Helical" evidence="1">
    <location>
        <begin position="235"/>
        <end position="263"/>
    </location>
</feature>
<feature type="transmembrane region" description="Helical" evidence="1">
    <location>
        <begin position="133"/>
        <end position="156"/>
    </location>
</feature>
<dbReference type="AlphaFoldDB" id="A0A1I7YKA7"/>
<evidence type="ECO:0000256" key="1">
    <source>
        <dbReference type="SAM" id="Phobius"/>
    </source>
</evidence>
<dbReference type="SUPFAM" id="SSF81321">
    <property type="entry name" value="Family A G protein-coupled receptor-like"/>
    <property type="match status" value="1"/>
</dbReference>
<dbReference type="WBParaSite" id="L893_g16978.t1">
    <property type="protein sequence ID" value="L893_g16978.t1"/>
    <property type="gene ID" value="L893_g16978"/>
</dbReference>
<name>A0A1I7YKA7_9BILA</name>
<evidence type="ECO:0000313" key="2">
    <source>
        <dbReference type="Proteomes" id="UP000095287"/>
    </source>
</evidence>
<feature type="transmembrane region" description="Helical" evidence="1">
    <location>
        <begin position="269"/>
        <end position="292"/>
    </location>
</feature>
<keyword evidence="1" id="KW-1133">Transmembrane helix</keyword>
<feature type="transmembrane region" description="Helical" evidence="1">
    <location>
        <begin position="12"/>
        <end position="33"/>
    </location>
</feature>
<protein>
    <submittedName>
        <fullName evidence="3">G_PROTEIN_RECEP_F1_2 domain-containing protein</fullName>
    </submittedName>
</protein>
<feature type="transmembrane region" description="Helical" evidence="1">
    <location>
        <begin position="183"/>
        <end position="210"/>
    </location>
</feature>
<organism evidence="2 3">
    <name type="scientific">Steinernema glaseri</name>
    <dbReference type="NCBI Taxonomy" id="37863"/>
    <lineage>
        <taxon>Eukaryota</taxon>
        <taxon>Metazoa</taxon>
        <taxon>Ecdysozoa</taxon>
        <taxon>Nematoda</taxon>
        <taxon>Chromadorea</taxon>
        <taxon>Rhabditida</taxon>
        <taxon>Tylenchina</taxon>
        <taxon>Panagrolaimomorpha</taxon>
        <taxon>Strongyloidoidea</taxon>
        <taxon>Steinernematidae</taxon>
        <taxon>Steinernema</taxon>
    </lineage>
</organism>
<dbReference type="InterPro" id="IPR019422">
    <property type="entry name" value="7TM_GPCR_serpentine_rcpt_Srh"/>
</dbReference>
<keyword evidence="1" id="KW-0812">Transmembrane</keyword>
<keyword evidence="1" id="KW-0472">Membrane</keyword>
<dbReference type="Pfam" id="PF10318">
    <property type="entry name" value="7TM_GPCR_Srh"/>
    <property type="match status" value="1"/>
</dbReference>
<feature type="transmembrane region" description="Helical" evidence="1">
    <location>
        <begin position="89"/>
        <end position="112"/>
    </location>
</feature>
<dbReference type="Gene3D" id="1.20.1070.10">
    <property type="entry name" value="Rhodopsin 7-helix transmembrane proteins"/>
    <property type="match status" value="1"/>
</dbReference>
<accession>A0A1I7YKA7</accession>
<dbReference type="Proteomes" id="UP000095287">
    <property type="component" value="Unplaced"/>
</dbReference>
<evidence type="ECO:0000313" key="3">
    <source>
        <dbReference type="WBParaSite" id="L893_g16978.t1"/>
    </source>
</evidence>
<proteinExistence type="predicted"/>
<reference evidence="3" key="1">
    <citation type="submission" date="2016-11" db="UniProtKB">
        <authorList>
            <consortium name="WormBaseParasite"/>
        </authorList>
    </citation>
    <scope>IDENTIFICATION</scope>
</reference>
<keyword evidence="2" id="KW-1185">Reference proteome</keyword>
<sequence>MAEAVFSLPYDMLLNVSVVVHFPIKLFSMYIVYRYSPSSMGAMPYFILNMLAWDFLGNVFRALLHNYPVFPAVCSRAYGPIILVTDNELVYHFLFASTIACVVNCAVTSLHACPYRYAVFIFPTHLKRVKRSWAIAFFAVIYTGYTIVTFVVYWFFTISSEDYDFEKKPADTRRLFCFQPRGWMGLAVGICAVLTCFLLIMGVFVFYWLIKRHLASMAHLYSAQTADLHRKFIRYLLIITVMCACFEQLPMIIACLCSAFPEFHYTNELMLLCQILLFNYGTVFSIVSILIFKPYSQAVRRIFERLVSRKVSNVTIVVPTQNSIKTTRYSPLFYDGISAMCCLIGD</sequence>